<organism evidence="1 2">
    <name type="scientific">Breznakibacter xylanolyticus</name>
    <dbReference type="NCBI Taxonomy" id="990"/>
    <lineage>
        <taxon>Bacteria</taxon>
        <taxon>Pseudomonadati</taxon>
        <taxon>Bacteroidota</taxon>
        <taxon>Bacteroidia</taxon>
        <taxon>Marinilabiliales</taxon>
        <taxon>Marinilabiliaceae</taxon>
        <taxon>Breznakibacter</taxon>
    </lineage>
</organism>
<dbReference type="Proteomes" id="UP000249239">
    <property type="component" value="Unassembled WGS sequence"/>
</dbReference>
<comment type="caution">
    <text evidence="1">The sequence shown here is derived from an EMBL/GenBank/DDBJ whole genome shotgun (WGS) entry which is preliminary data.</text>
</comment>
<dbReference type="InterPro" id="IPR011009">
    <property type="entry name" value="Kinase-like_dom_sf"/>
</dbReference>
<reference evidence="1 2" key="1">
    <citation type="submission" date="2018-06" db="EMBL/GenBank/DDBJ databases">
        <title>Genomic Encyclopedia of Archaeal and Bacterial Type Strains, Phase II (KMG-II): from individual species to whole genera.</title>
        <authorList>
            <person name="Goeker M."/>
        </authorList>
    </citation>
    <scope>NUCLEOTIDE SEQUENCE [LARGE SCALE GENOMIC DNA]</scope>
    <source>
        <strain evidence="1 2">DSM 6779</strain>
    </source>
</reference>
<dbReference type="RefSeq" id="WP_111445285.1">
    <property type="nucleotide sequence ID" value="NZ_QKZK01000010.1"/>
</dbReference>
<evidence type="ECO:0000313" key="2">
    <source>
        <dbReference type="Proteomes" id="UP000249239"/>
    </source>
</evidence>
<gene>
    <name evidence="1" type="ORF">LX69_01610</name>
</gene>
<dbReference type="OrthoDB" id="9813021at2"/>
<keyword evidence="2" id="KW-1185">Reference proteome</keyword>
<accession>A0A2W7NA35</accession>
<dbReference type="SUPFAM" id="SSF56112">
    <property type="entry name" value="Protein kinase-like (PK-like)"/>
    <property type="match status" value="1"/>
</dbReference>
<evidence type="ECO:0000313" key="1">
    <source>
        <dbReference type="EMBL" id="PZX17295.1"/>
    </source>
</evidence>
<dbReference type="AlphaFoldDB" id="A0A2W7NA35"/>
<dbReference type="Gene3D" id="1.10.510.10">
    <property type="entry name" value="Transferase(Phosphotransferase) domain 1"/>
    <property type="match status" value="1"/>
</dbReference>
<dbReference type="EMBL" id="QKZK01000010">
    <property type="protein sequence ID" value="PZX17295.1"/>
    <property type="molecule type" value="Genomic_DNA"/>
</dbReference>
<proteinExistence type="predicted"/>
<sequence>MKGTSYKLAPAGVTLYEMFAGSAPWVDCNAEILLNLQLTYPMKRPSRIDESLFSIIARAAYKERFPLPPKRLAANVIEAILQQGIANRYPDAETMRNDLTKYLESHPMPIAGRYARIKKWLSC</sequence>
<name>A0A2W7NA35_9BACT</name>
<protein>
    <submittedName>
        <fullName evidence="1">Uncharacterized protein</fullName>
    </submittedName>
</protein>